<protein>
    <submittedName>
        <fullName evidence="1">Uncharacterized protein</fullName>
    </submittedName>
</protein>
<name>A0ACB8TY25_9APHY</name>
<dbReference type="EMBL" id="MU274920">
    <property type="protein sequence ID" value="KAI0086947.1"/>
    <property type="molecule type" value="Genomic_DNA"/>
</dbReference>
<dbReference type="Proteomes" id="UP001055072">
    <property type="component" value="Unassembled WGS sequence"/>
</dbReference>
<comment type="caution">
    <text evidence="1">The sequence shown here is derived from an EMBL/GenBank/DDBJ whole genome shotgun (WGS) entry which is preliminary data.</text>
</comment>
<gene>
    <name evidence="1" type="ORF">BDY19DRAFT_317937</name>
</gene>
<keyword evidence="2" id="KW-1185">Reference proteome</keyword>
<accession>A0ACB8TY25</accession>
<reference evidence="1" key="1">
    <citation type="journal article" date="2021" name="Environ. Microbiol.">
        <title>Gene family expansions and transcriptome signatures uncover fungal adaptations to wood decay.</title>
        <authorList>
            <person name="Hage H."/>
            <person name="Miyauchi S."/>
            <person name="Viragh M."/>
            <person name="Drula E."/>
            <person name="Min B."/>
            <person name="Chaduli D."/>
            <person name="Navarro D."/>
            <person name="Favel A."/>
            <person name="Norest M."/>
            <person name="Lesage-Meessen L."/>
            <person name="Balint B."/>
            <person name="Merenyi Z."/>
            <person name="de Eugenio L."/>
            <person name="Morin E."/>
            <person name="Martinez A.T."/>
            <person name="Baldrian P."/>
            <person name="Stursova M."/>
            <person name="Martinez M.J."/>
            <person name="Novotny C."/>
            <person name="Magnuson J.K."/>
            <person name="Spatafora J.W."/>
            <person name="Maurice S."/>
            <person name="Pangilinan J."/>
            <person name="Andreopoulos W."/>
            <person name="LaButti K."/>
            <person name="Hundley H."/>
            <person name="Na H."/>
            <person name="Kuo A."/>
            <person name="Barry K."/>
            <person name="Lipzen A."/>
            <person name="Henrissat B."/>
            <person name="Riley R."/>
            <person name="Ahrendt S."/>
            <person name="Nagy L.G."/>
            <person name="Grigoriev I.V."/>
            <person name="Martin F."/>
            <person name="Rosso M.N."/>
        </authorList>
    </citation>
    <scope>NUCLEOTIDE SEQUENCE</scope>
    <source>
        <strain evidence="1">CBS 384.51</strain>
    </source>
</reference>
<organism evidence="1 2">
    <name type="scientific">Irpex rosettiformis</name>
    <dbReference type="NCBI Taxonomy" id="378272"/>
    <lineage>
        <taxon>Eukaryota</taxon>
        <taxon>Fungi</taxon>
        <taxon>Dikarya</taxon>
        <taxon>Basidiomycota</taxon>
        <taxon>Agaricomycotina</taxon>
        <taxon>Agaricomycetes</taxon>
        <taxon>Polyporales</taxon>
        <taxon>Irpicaceae</taxon>
        <taxon>Irpex</taxon>
    </lineage>
</organism>
<proteinExistence type="predicted"/>
<sequence length="145" mass="16966">MDEGWVSSFGPHLIHEATSSLRKERRPNNHSLGKHMAVFVPVFYCGRPYLSRQQCRWTLFLATTWKLWLLSPLIVWYSPLTSLVFPDLSNSDSIETAQRNNTRQRRSRTRGPHGLPYKTQHWRMSRPLQHDPPLRALSLPVYKAT</sequence>
<evidence type="ECO:0000313" key="1">
    <source>
        <dbReference type="EMBL" id="KAI0086947.1"/>
    </source>
</evidence>
<evidence type="ECO:0000313" key="2">
    <source>
        <dbReference type="Proteomes" id="UP001055072"/>
    </source>
</evidence>